<dbReference type="RefSeq" id="WP_379511596.1">
    <property type="nucleotide sequence ID" value="NZ_JBHSVT010000001.1"/>
</dbReference>
<evidence type="ECO:0008006" key="3">
    <source>
        <dbReference type="Google" id="ProtNLM"/>
    </source>
</evidence>
<dbReference type="Proteomes" id="UP001157910">
    <property type="component" value="Unassembled WGS sequence"/>
</dbReference>
<proteinExistence type="predicted"/>
<sequence length="311" mass="34031">MARACSTYARMTDTPLLEDRIAAALTREVMPEVHAFAERLGNHAGALGVVFYGSNLRTGSLEGVLDFYVLLPGAQVERVWPRVSYHEWSCNGVPLRAKVATMALETFRSAAAGERLDTTIWARFVQPSALAWQRDAAAAEGIAAAVAGAARTAARLAVALGPASGTAEDYWRALFRATYAAEFRVEKAGREDSILAVNRAHFDGLLPLALESAGIPFTTSGPTLHPQLSTGQRARTLAWWARRRRLGKPYNVLRLLKASTTFEGAARYAAWKIERHTGVPVTITPWRERHPVLAAPGVLWHVWRRKKAGAP</sequence>
<comment type="caution">
    <text evidence="1">The sequence shown here is derived from an EMBL/GenBank/DDBJ whole genome shotgun (WGS) entry which is preliminary data.</text>
</comment>
<gene>
    <name evidence="1" type="ORF">SAMN06296065_10520</name>
</gene>
<organism evidence="1 2">
    <name type="scientific">Novosphingobium panipatense</name>
    <dbReference type="NCBI Taxonomy" id="428991"/>
    <lineage>
        <taxon>Bacteria</taxon>
        <taxon>Pseudomonadati</taxon>
        <taxon>Pseudomonadota</taxon>
        <taxon>Alphaproteobacteria</taxon>
        <taxon>Sphingomonadales</taxon>
        <taxon>Sphingomonadaceae</taxon>
        <taxon>Novosphingobium</taxon>
    </lineage>
</organism>
<dbReference type="EMBL" id="FXUI01000005">
    <property type="protein sequence ID" value="SMP69137.1"/>
    <property type="molecule type" value="Genomic_DNA"/>
</dbReference>
<accession>A0ABY1QEG4</accession>
<keyword evidence="2" id="KW-1185">Reference proteome</keyword>
<evidence type="ECO:0000313" key="2">
    <source>
        <dbReference type="Proteomes" id="UP001157910"/>
    </source>
</evidence>
<protein>
    <recommendedName>
        <fullName evidence="3">Phosphatidate cytidylyltransferase</fullName>
    </recommendedName>
</protein>
<reference evidence="1 2" key="1">
    <citation type="submission" date="2017-05" db="EMBL/GenBank/DDBJ databases">
        <authorList>
            <person name="Varghese N."/>
            <person name="Submissions S."/>
        </authorList>
    </citation>
    <scope>NUCLEOTIDE SEQUENCE [LARGE SCALE GENOMIC DNA]</scope>
    <source>
        <strain evidence="1 2">SM16</strain>
    </source>
</reference>
<evidence type="ECO:0000313" key="1">
    <source>
        <dbReference type="EMBL" id="SMP69137.1"/>
    </source>
</evidence>
<name>A0ABY1QEG4_9SPHN</name>